<dbReference type="AlphaFoldDB" id="E0NMH6"/>
<evidence type="ECO:0008006" key="4">
    <source>
        <dbReference type="Google" id="ProtNLM"/>
    </source>
</evidence>
<dbReference type="OrthoDB" id="4424890at2"/>
<feature type="transmembrane region" description="Helical" evidence="1">
    <location>
        <begin position="121"/>
        <end position="139"/>
    </location>
</feature>
<feature type="transmembrane region" description="Helical" evidence="1">
    <location>
        <begin position="311"/>
        <end position="329"/>
    </location>
</feature>
<feature type="transmembrane region" description="Helical" evidence="1">
    <location>
        <begin position="88"/>
        <end position="109"/>
    </location>
</feature>
<dbReference type="EMBL" id="AEEH01000046">
    <property type="protein sequence ID" value="EFM25039.1"/>
    <property type="molecule type" value="Genomic_DNA"/>
</dbReference>
<sequence length="362" mass="39418">MKEKVSFKRVISFGGAFIALIIGSGFATGQELMQYFSSYGKLGALSLVLVFALFYIVGTELITTGYEKHFENPNDIYTVVSGKYIGKFYDYFSVFFLFLSYTVMIAGAQATAMEQYNAPEYVGGVILAIFVMATVYFGLDKIVDIIGSIGPVIVILAIGVGTVSLILNFKNIPNAAGDLEMALNSGDLHVASTNPILAAGSYVGFNLIWLAGFLSTIGKELNSKKEGRLSIFTGSFGFSLASLLVSTAIYISISKVYSSQIPMLMLANDISPTLAHIFSVVIFFGIYTSAVPLLWNVVARFSEDGTKRYKMLTICLGIIGAIIGLTIHFNKLVNVVYVVNGYIGLVFGLFLIVRHFKRKFKA</sequence>
<name>E0NMH6_9FIRM</name>
<organism evidence="2 3">
    <name type="scientific">Peptoniphilus duerdenii ATCC BAA-1640</name>
    <dbReference type="NCBI Taxonomy" id="862517"/>
    <lineage>
        <taxon>Bacteria</taxon>
        <taxon>Bacillati</taxon>
        <taxon>Bacillota</taxon>
        <taxon>Tissierellia</taxon>
        <taxon>Tissierellales</taxon>
        <taxon>Peptoniphilaceae</taxon>
        <taxon>Peptoniphilus</taxon>
    </lineage>
</organism>
<dbReference type="STRING" id="862517.HMPREF9225_1398"/>
<evidence type="ECO:0000313" key="2">
    <source>
        <dbReference type="EMBL" id="EFM25039.1"/>
    </source>
</evidence>
<protein>
    <recommendedName>
        <fullName evidence="4">Membrane protein YkvI</fullName>
    </recommendedName>
</protein>
<gene>
    <name evidence="2" type="ORF">HMPREF9225_1398</name>
</gene>
<feature type="transmembrane region" description="Helical" evidence="1">
    <location>
        <begin position="196"/>
        <end position="217"/>
    </location>
</feature>
<reference evidence="2 3" key="1">
    <citation type="submission" date="2010-07" db="EMBL/GenBank/DDBJ databases">
        <authorList>
            <person name="Muzny D."/>
            <person name="Qin X."/>
            <person name="Deng J."/>
            <person name="Jiang H."/>
            <person name="Liu Y."/>
            <person name="Qu J."/>
            <person name="Song X.-Z."/>
            <person name="Zhang L."/>
            <person name="Thornton R."/>
            <person name="Coyle M."/>
            <person name="Francisco L."/>
            <person name="Jackson L."/>
            <person name="Javaid M."/>
            <person name="Korchina V."/>
            <person name="Kovar C."/>
            <person name="Mata R."/>
            <person name="Mathew T."/>
            <person name="Ngo R."/>
            <person name="Nguyen L."/>
            <person name="Nguyen N."/>
            <person name="Okwuonu G."/>
            <person name="Ongeri F."/>
            <person name="Pham C."/>
            <person name="Simmons D."/>
            <person name="Wilczek-Boney K."/>
            <person name="Hale W."/>
            <person name="Jakkamsetti A."/>
            <person name="Pham P."/>
            <person name="Ruth R."/>
            <person name="San Lucas F."/>
            <person name="Warren J."/>
            <person name="Zhang J."/>
            <person name="Zhao Z."/>
            <person name="Zhou C."/>
            <person name="Zhu D."/>
            <person name="Lee S."/>
            <person name="Bess C."/>
            <person name="Blankenburg K."/>
            <person name="Forbes L."/>
            <person name="Fu Q."/>
            <person name="Gubbala S."/>
            <person name="Hirani K."/>
            <person name="Jayaseelan J.C."/>
            <person name="Lara F."/>
            <person name="Munidasa M."/>
            <person name="Palculict T."/>
            <person name="Patil S."/>
            <person name="Pu L.-L."/>
            <person name="Saada N."/>
            <person name="Tang L."/>
            <person name="Weissenberger G."/>
            <person name="Zhu Y."/>
            <person name="Hemphill L."/>
            <person name="Shang Y."/>
            <person name="Youmans B."/>
            <person name="Ayvaz T."/>
            <person name="Ross M."/>
            <person name="Santibanez J."/>
            <person name="Aqrawi P."/>
            <person name="Gross S."/>
            <person name="Joshi V."/>
            <person name="Fowler G."/>
            <person name="Nazareth L."/>
            <person name="Reid J."/>
            <person name="Worley K."/>
            <person name="Petrosino J."/>
            <person name="Highlander S."/>
            <person name="Gibbs R."/>
        </authorList>
    </citation>
    <scope>NUCLEOTIDE SEQUENCE [LARGE SCALE GENOMIC DNA]</scope>
    <source>
        <strain evidence="2 3">ATCC BAA-1640</strain>
    </source>
</reference>
<dbReference type="HOGENOM" id="CLU_043930_0_1_9"/>
<feature type="transmembrane region" description="Helical" evidence="1">
    <location>
        <begin position="273"/>
        <end position="299"/>
    </location>
</feature>
<dbReference type="Proteomes" id="UP000003280">
    <property type="component" value="Unassembled WGS sequence"/>
</dbReference>
<dbReference type="eggNOG" id="COG3949">
    <property type="taxonomic scope" value="Bacteria"/>
</dbReference>
<dbReference type="RefSeq" id="WP_008902188.1">
    <property type="nucleotide sequence ID" value="NZ_GL397071.1"/>
</dbReference>
<keyword evidence="1" id="KW-0812">Transmembrane</keyword>
<dbReference type="PANTHER" id="PTHR37814">
    <property type="entry name" value="CONSERVED MEMBRANE PROTEIN"/>
    <property type="match status" value="1"/>
</dbReference>
<comment type="caution">
    <text evidence="2">The sequence shown here is derived from an EMBL/GenBank/DDBJ whole genome shotgun (WGS) entry which is preliminary data.</text>
</comment>
<accession>E0NMH6</accession>
<evidence type="ECO:0000313" key="3">
    <source>
        <dbReference type="Proteomes" id="UP000003280"/>
    </source>
</evidence>
<dbReference type="InterPro" id="IPR038728">
    <property type="entry name" value="YkvI-like"/>
</dbReference>
<evidence type="ECO:0000256" key="1">
    <source>
        <dbReference type="SAM" id="Phobius"/>
    </source>
</evidence>
<feature type="transmembrane region" description="Helical" evidence="1">
    <location>
        <begin position="335"/>
        <end position="353"/>
    </location>
</feature>
<keyword evidence="1" id="KW-1133">Transmembrane helix</keyword>
<feature type="transmembrane region" description="Helical" evidence="1">
    <location>
        <begin position="39"/>
        <end position="58"/>
    </location>
</feature>
<proteinExistence type="predicted"/>
<feature type="transmembrane region" description="Helical" evidence="1">
    <location>
        <begin position="146"/>
        <end position="167"/>
    </location>
</feature>
<dbReference type="PANTHER" id="PTHR37814:SF1">
    <property type="entry name" value="MEMBRANE PROTEIN"/>
    <property type="match status" value="1"/>
</dbReference>
<keyword evidence="1" id="KW-0472">Membrane</keyword>
<keyword evidence="3" id="KW-1185">Reference proteome</keyword>
<feature type="transmembrane region" description="Helical" evidence="1">
    <location>
        <begin position="229"/>
        <end position="253"/>
    </location>
</feature>